<evidence type="ECO:0000256" key="1">
    <source>
        <dbReference type="ARBA" id="ARBA00022631"/>
    </source>
</evidence>
<evidence type="ECO:0000313" key="4">
    <source>
        <dbReference type="Proteomes" id="UP000008383"/>
    </source>
</evidence>
<dbReference type="Proteomes" id="UP000008383">
    <property type="component" value="Unassembled WGS sequence"/>
</dbReference>
<sequence length="289" mass="32744">MDVHHHRSSALDKIDKIFWLHKLWRCGNPSLPLFRCGTGEEKRPKGESRDDVYIPSTLVPEQYSEQYTMASQDTLKSAQPLPLEAASIASSSPAEQIAVLDILFEPSQNLHNLALPLLQTPFNSYRELIDRVRAELHQLAERAASDDTDKKILYDILGSHPRLGAPKSSHLSEFSRREQVNLATVTSPGQGVEDEADRLRKLNEEYERTFPGLRYVVFVCGRGRDVIMEDMRRRIDTADVSSEIDTTITEHTSALYGVYKYTITLSLTLTFHSLLSSLPPRVGFSRFEI</sequence>
<evidence type="ECO:0000313" key="3">
    <source>
        <dbReference type="EMBL" id="EFE38602.1"/>
    </source>
</evidence>
<dbReference type="KEGG" id="tve:TRV_06736"/>
<keyword evidence="1" id="KW-0659">Purine metabolism</keyword>
<name>D4DHS9_TRIVH</name>
<gene>
    <name evidence="3" type="ORF">TRV_06736</name>
</gene>
<dbReference type="GeneID" id="9577487"/>
<dbReference type="OrthoDB" id="5398391at2759"/>
<feature type="domain" description="Oxo-4-hydroxy-4-carboxy-5-ureidoimidazoline decarboxylase" evidence="2">
    <location>
        <begin position="91"/>
        <end position="250"/>
    </location>
</feature>
<dbReference type="Gene3D" id="1.10.3330.10">
    <property type="entry name" value="Oxo-4-hydroxy-4-carboxy-5-ureidoimidazoline decarboxylase"/>
    <property type="match status" value="1"/>
</dbReference>
<dbReference type="PANTHER" id="PTHR37987">
    <property type="entry name" value="CHROMOSOME 9, WHOLE GENOME SHOTGUN SEQUENCE"/>
    <property type="match status" value="1"/>
</dbReference>
<dbReference type="InterPro" id="IPR018020">
    <property type="entry name" value="OHCU_decarboxylase"/>
</dbReference>
<accession>D4DHS9</accession>
<keyword evidence="4" id="KW-1185">Reference proteome</keyword>
<proteinExistence type="predicted"/>
<dbReference type="SUPFAM" id="SSF158694">
    <property type="entry name" value="UraD-Like"/>
    <property type="match status" value="1"/>
</dbReference>
<evidence type="ECO:0000259" key="2">
    <source>
        <dbReference type="Pfam" id="PF09349"/>
    </source>
</evidence>
<dbReference type="AlphaFoldDB" id="D4DHS9"/>
<comment type="caution">
    <text evidence="3">The sequence shown here is derived from an EMBL/GenBank/DDBJ whole genome shotgun (WGS) entry which is preliminary data.</text>
</comment>
<reference evidence="4" key="1">
    <citation type="journal article" date="2011" name="Genome Biol.">
        <title>Comparative and functional genomics provide insights into the pathogenicity of dermatophytic fungi.</title>
        <authorList>
            <person name="Burmester A."/>
            <person name="Shelest E."/>
            <person name="Gloeckner G."/>
            <person name="Heddergott C."/>
            <person name="Schindler S."/>
            <person name="Staib P."/>
            <person name="Heidel A."/>
            <person name="Felder M."/>
            <person name="Petzold A."/>
            <person name="Szafranski K."/>
            <person name="Feuermann M."/>
            <person name="Pedruzzi I."/>
            <person name="Priebe S."/>
            <person name="Groth M."/>
            <person name="Winkler R."/>
            <person name="Li W."/>
            <person name="Kniemeyer O."/>
            <person name="Schroeckh V."/>
            <person name="Hertweck C."/>
            <person name="Hube B."/>
            <person name="White T.C."/>
            <person name="Platzer M."/>
            <person name="Guthke R."/>
            <person name="Heitman J."/>
            <person name="Woestemeyer J."/>
            <person name="Zipfel P.F."/>
            <person name="Monod M."/>
            <person name="Brakhage A.A."/>
        </authorList>
    </citation>
    <scope>NUCLEOTIDE SEQUENCE [LARGE SCALE GENOMIC DNA]</scope>
    <source>
        <strain evidence="4">HKI 0517</strain>
    </source>
</reference>
<organism evidence="3 4">
    <name type="scientific">Trichophyton verrucosum (strain HKI 0517)</name>
    <dbReference type="NCBI Taxonomy" id="663202"/>
    <lineage>
        <taxon>Eukaryota</taxon>
        <taxon>Fungi</taxon>
        <taxon>Dikarya</taxon>
        <taxon>Ascomycota</taxon>
        <taxon>Pezizomycotina</taxon>
        <taxon>Eurotiomycetes</taxon>
        <taxon>Eurotiomycetidae</taxon>
        <taxon>Onygenales</taxon>
        <taxon>Arthrodermataceae</taxon>
        <taxon>Trichophyton</taxon>
    </lineage>
</organism>
<dbReference type="Pfam" id="PF09349">
    <property type="entry name" value="OHCU_decarbox"/>
    <property type="match status" value="1"/>
</dbReference>
<protein>
    <recommendedName>
        <fullName evidence="2">Oxo-4-hydroxy-4-carboxy-5-ureidoimidazoline decarboxylase domain-containing protein</fullName>
    </recommendedName>
</protein>
<dbReference type="EMBL" id="ACYE01000386">
    <property type="protein sequence ID" value="EFE38602.1"/>
    <property type="molecule type" value="Genomic_DNA"/>
</dbReference>
<dbReference type="HOGENOM" id="CLU_1022968_0_0_1"/>
<dbReference type="GO" id="GO:0006144">
    <property type="term" value="P:purine nucleobase metabolic process"/>
    <property type="evidence" value="ECO:0007669"/>
    <property type="project" value="UniProtKB-KW"/>
</dbReference>
<dbReference type="PANTHER" id="PTHR37987:SF1">
    <property type="entry name" value="OXO-4-HYDROXY-4-CARBOXY-5-UREIDOIMIDAZOLINE DECARBOXYLASE DOMAIN-CONTAINING PROTEIN"/>
    <property type="match status" value="1"/>
</dbReference>
<dbReference type="RefSeq" id="XP_003019247.1">
    <property type="nucleotide sequence ID" value="XM_003019201.1"/>
</dbReference>
<dbReference type="InterPro" id="IPR036778">
    <property type="entry name" value="OHCU_decarboxylase_sf"/>
</dbReference>